<evidence type="ECO:0000256" key="2">
    <source>
        <dbReference type="ARBA" id="ARBA00006275"/>
    </source>
</evidence>
<dbReference type="STRING" id="547042.BACCOPRO_03787"/>
<sequence>MKNNIYTGLFCMGIAFSGVLSSCDVMDTKPFESYSEDLVWGSYETAEAFVIQTYNNTIANFSGNSAAWEVLTPNGAYCDQVGNSINTVATETGIDAYSDYGFGRFGEQRSCNMILEKVASSNLSEEQKKQLIAEGHFLRGVLYFDMTRKMGRFVPITRVLSVDDTEAFQTPLTESVNKSYELVLDDLNKAVEGLPETSESGRANKYVALALRSRAALQAYAYTKNEQYLDLAISSANDVINSGKYTLTENYGGMFNDESPEDPEIIMGRYYLDKDATVGSFNEMINVMPNLPIDELQKGSADGTTTFDEKKTFDGWGSYWPTQDLVDQYLVIDEKTGEAKSWYESSQILDNVDFLSTSGLSEGSIETFTRFDGEKRHIPTAVDLITGREDYPLFTYNLKVKDGCTRDISDLMYSNRDKRMDATIVRDKTEWQKEYIETNMGGSASQGIRSKEDGGWYTTTTGYYWRKYTVLVDPRVYVSNKINFHYVIARLGEMYMNLAEAYLLKGDVANAVTALNATRVKHGGLPASQASTLEEAWKDYIRERRVEMAYEEADIYFSYLRWGKYGSYSNYGRNAGDVIKDLNAPVYKISISSDRKSACIGQLTLLNSWNRKFTTKRYLFPIPQGQIDTRTAAGIIDKQNEGW</sequence>
<dbReference type="AlphaFoldDB" id="S0FDX3"/>
<keyword evidence="3" id="KW-0732">Signal</keyword>
<evidence type="ECO:0000259" key="7">
    <source>
        <dbReference type="Pfam" id="PF14322"/>
    </source>
</evidence>
<evidence type="ECO:0000256" key="3">
    <source>
        <dbReference type="ARBA" id="ARBA00022729"/>
    </source>
</evidence>
<dbReference type="InterPro" id="IPR033985">
    <property type="entry name" value="SusD-like_N"/>
</dbReference>
<comment type="caution">
    <text evidence="8">The sequence shown here is derived from an EMBL/GenBank/DDBJ whole genome shotgun (WGS) entry which is preliminary data.</text>
</comment>
<dbReference type="Proteomes" id="UP000014073">
    <property type="component" value="Unassembled WGS sequence"/>
</dbReference>
<dbReference type="SUPFAM" id="SSF48452">
    <property type="entry name" value="TPR-like"/>
    <property type="match status" value="1"/>
</dbReference>
<reference evidence="8 9" key="1">
    <citation type="submission" date="2008-12" db="EMBL/GenBank/DDBJ databases">
        <authorList>
            <person name="Fulton L."/>
            <person name="Clifton S."/>
            <person name="Fulton B."/>
            <person name="Xu J."/>
            <person name="Minx P."/>
            <person name="Pepin K.H."/>
            <person name="Johnson M."/>
            <person name="Bhonagiri V."/>
            <person name="Nash W.E."/>
            <person name="Mardis E.R."/>
            <person name="Wilson R.K."/>
        </authorList>
    </citation>
    <scope>NUCLEOTIDE SEQUENCE [LARGE SCALE GENOMIC DNA]</scope>
    <source>
        <strain evidence="8 9">DSM 18228</strain>
    </source>
</reference>
<organism evidence="8 9">
    <name type="scientific">Phocaeicola coprophilus DSM 18228 = JCM 13818</name>
    <dbReference type="NCBI Taxonomy" id="547042"/>
    <lineage>
        <taxon>Bacteria</taxon>
        <taxon>Pseudomonadati</taxon>
        <taxon>Bacteroidota</taxon>
        <taxon>Bacteroidia</taxon>
        <taxon>Bacteroidales</taxon>
        <taxon>Bacteroidaceae</taxon>
        <taxon>Phocaeicola</taxon>
    </lineage>
</organism>
<protein>
    <submittedName>
        <fullName evidence="8">SusD family protein</fullName>
    </submittedName>
</protein>
<evidence type="ECO:0000313" key="8">
    <source>
        <dbReference type="EMBL" id="EEF78262.1"/>
    </source>
</evidence>
<dbReference type="PROSITE" id="PS51257">
    <property type="entry name" value="PROKAR_LIPOPROTEIN"/>
    <property type="match status" value="1"/>
</dbReference>
<dbReference type="Pfam" id="PF14322">
    <property type="entry name" value="SusD-like_3"/>
    <property type="match status" value="1"/>
</dbReference>
<gene>
    <name evidence="8" type="ORF">BACCOPRO_03787</name>
</gene>
<accession>S0FDX3</accession>
<keyword evidence="4" id="KW-0472">Membrane</keyword>
<feature type="domain" description="SusD-like N-terminal" evidence="7">
    <location>
        <begin position="110"/>
        <end position="216"/>
    </location>
</feature>
<evidence type="ECO:0000256" key="5">
    <source>
        <dbReference type="ARBA" id="ARBA00023237"/>
    </source>
</evidence>
<evidence type="ECO:0000259" key="6">
    <source>
        <dbReference type="Pfam" id="PF07980"/>
    </source>
</evidence>
<dbReference type="InterPro" id="IPR012944">
    <property type="entry name" value="SusD_RagB_dom"/>
</dbReference>
<dbReference type="HOGENOM" id="CLU_015553_0_2_10"/>
<dbReference type="Pfam" id="PF07980">
    <property type="entry name" value="SusD_RagB"/>
    <property type="match status" value="1"/>
</dbReference>
<comment type="subcellular location">
    <subcellularLocation>
        <location evidence="1">Cell outer membrane</location>
    </subcellularLocation>
</comment>
<evidence type="ECO:0000313" key="9">
    <source>
        <dbReference type="Proteomes" id="UP000014073"/>
    </source>
</evidence>
<dbReference type="eggNOG" id="COG1435">
    <property type="taxonomic scope" value="Bacteria"/>
</dbReference>
<dbReference type="GO" id="GO:0009279">
    <property type="term" value="C:cell outer membrane"/>
    <property type="evidence" value="ECO:0007669"/>
    <property type="project" value="UniProtKB-SubCell"/>
</dbReference>
<name>S0FDX3_9BACT</name>
<feature type="domain" description="RagB/SusD" evidence="6">
    <location>
        <begin position="300"/>
        <end position="643"/>
    </location>
</feature>
<keyword evidence="9" id="KW-1185">Reference proteome</keyword>
<dbReference type="RefSeq" id="WP_008145394.1">
    <property type="nucleotide sequence ID" value="NZ_EQ973651.1"/>
</dbReference>
<keyword evidence="5" id="KW-0998">Cell outer membrane</keyword>
<evidence type="ECO:0000256" key="4">
    <source>
        <dbReference type="ARBA" id="ARBA00023136"/>
    </source>
</evidence>
<dbReference type="EMBL" id="ACBW01000231">
    <property type="protein sequence ID" value="EEF78262.1"/>
    <property type="molecule type" value="Genomic_DNA"/>
</dbReference>
<evidence type="ECO:0000256" key="1">
    <source>
        <dbReference type="ARBA" id="ARBA00004442"/>
    </source>
</evidence>
<proteinExistence type="inferred from homology"/>
<comment type="similarity">
    <text evidence="2">Belongs to the SusD family.</text>
</comment>
<dbReference type="InterPro" id="IPR011990">
    <property type="entry name" value="TPR-like_helical_dom_sf"/>
</dbReference>
<dbReference type="GeneID" id="78405376"/>
<dbReference type="Gene3D" id="1.25.40.390">
    <property type="match status" value="1"/>
</dbReference>